<dbReference type="AlphaFoldDB" id="A0A975GRB9"/>
<accession>A0A975GRB9</accession>
<gene>
    <name evidence="1" type="ORF">dnm_068860</name>
</gene>
<organism evidence="1 2">
    <name type="scientific">Desulfonema magnum</name>
    <dbReference type="NCBI Taxonomy" id="45655"/>
    <lineage>
        <taxon>Bacteria</taxon>
        <taxon>Pseudomonadati</taxon>
        <taxon>Thermodesulfobacteriota</taxon>
        <taxon>Desulfobacteria</taxon>
        <taxon>Desulfobacterales</taxon>
        <taxon>Desulfococcaceae</taxon>
        <taxon>Desulfonema</taxon>
    </lineage>
</organism>
<dbReference type="Proteomes" id="UP000663722">
    <property type="component" value="Chromosome"/>
</dbReference>
<dbReference type="NCBIfam" id="NF045776">
    <property type="entry name" value="TumA"/>
    <property type="match status" value="1"/>
</dbReference>
<reference evidence="1" key="1">
    <citation type="journal article" date="2021" name="Microb. Physiol.">
        <title>Proteogenomic Insights into the Physiology of Marine, Sulfate-Reducing, Filamentous Desulfonema limicola and Desulfonema magnum.</title>
        <authorList>
            <person name="Schnaars V."/>
            <person name="Wohlbrand L."/>
            <person name="Scheve S."/>
            <person name="Hinrichs C."/>
            <person name="Reinhardt R."/>
            <person name="Rabus R."/>
        </authorList>
    </citation>
    <scope>NUCLEOTIDE SEQUENCE</scope>
    <source>
        <strain evidence="1">4be13</strain>
    </source>
</reference>
<dbReference type="KEGG" id="dmm:dnm_068860"/>
<keyword evidence="2" id="KW-1185">Reference proteome</keyword>
<dbReference type="RefSeq" id="WP_207678851.1">
    <property type="nucleotide sequence ID" value="NZ_CP061800.1"/>
</dbReference>
<evidence type="ECO:0000313" key="2">
    <source>
        <dbReference type="Proteomes" id="UP000663722"/>
    </source>
</evidence>
<dbReference type="InterPro" id="IPR054794">
    <property type="entry name" value="TumA"/>
</dbReference>
<name>A0A975GRB9_9BACT</name>
<evidence type="ECO:0000313" key="1">
    <source>
        <dbReference type="EMBL" id="QTA90824.1"/>
    </source>
</evidence>
<sequence>MQKQRIEYDSPVDALIAITKRLTGYENKYNMDSEDFFHKYGKGLAEDTADFVNWSNDYQHYMAVRNEIERQLKNAA</sequence>
<protein>
    <submittedName>
        <fullName evidence="1">Uncharacterized protein</fullName>
    </submittedName>
</protein>
<dbReference type="EMBL" id="CP061800">
    <property type="protein sequence ID" value="QTA90824.1"/>
    <property type="molecule type" value="Genomic_DNA"/>
</dbReference>
<proteinExistence type="predicted"/>